<organism evidence="1 2">
    <name type="scientific">Clostridium innocuum</name>
    <dbReference type="NCBI Taxonomy" id="1522"/>
    <lineage>
        <taxon>Bacteria</taxon>
        <taxon>Bacillati</taxon>
        <taxon>Bacillota</taxon>
        <taxon>Clostridia</taxon>
        <taxon>Eubacteriales</taxon>
        <taxon>Clostridiaceae</taxon>
        <taxon>Clostridium</taxon>
    </lineage>
</organism>
<accession>A0A3E2W5Y7</accession>
<dbReference type="EMBL" id="QVEV01000001">
    <property type="protein sequence ID" value="RGC19222.1"/>
    <property type="molecule type" value="Genomic_DNA"/>
</dbReference>
<proteinExistence type="predicted"/>
<comment type="caution">
    <text evidence="1">The sequence shown here is derived from an EMBL/GenBank/DDBJ whole genome shotgun (WGS) entry which is preliminary data.</text>
</comment>
<dbReference type="RefSeq" id="WP_117441693.1">
    <property type="nucleotide sequence ID" value="NZ_QVEV01000001.1"/>
</dbReference>
<evidence type="ECO:0000313" key="2">
    <source>
        <dbReference type="Proteomes" id="UP000260025"/>
    </source>
</evidence>
<evidence type="ECO:0000313" key="1">
    <source>
        <dbReference type="EMBL" id="RGC19222.1"/>
    </source>
</evidence>
<sequence>MNKRGMTLIEMIAALAILSIASLTLFGGFSAVLRIMGNSSTIKNNSDMLLSYAEKTMKNDVVENIQIHTSSVTYTISSDQGSVPVTRNISILNVKDDDKVHLKALEEPGNQEKVKDTSVYKEFKSNLDEFYQSIKKAKEEHEVMESGNSYNASLKKVHILMSSKWMQFPKELLPNSYRSKLGAQDVYVFPYYPWEITKGELQHEHGGLLIMLNQRDRLVDTSIDFDDYLYIIYDYDNDRWYYCDQDAYRIKVAFSSSDGKVLYDVKNNGYIKSWSDMKDIVKNPKNGWKVLDIHAEFNRDNTDSMWKNVS</sequence>
<dbReference type="NCBIfam" id="TIGR02532">
    <property type="entry name" value="IV_pilin_GFxxxE"/>
    <property type="match status" value="1"/>
</dbReference>
<dbReference type="InterPro" id="IPR012902">
    <property type="entry name" value="N_methyl_site"/>
</dbReference>
<reference evidence="1 2" key="1">
    <citation type="submission" date="2018-08" db="EMBL/GenBank/DDBJ databases">
        <title>A genome reference for cultivated species of the human gut microbiota.</title>
        <authorList>
            <person name="Zou Y."/>
            <person name="Xue W."/>
            <person name="Luo G."/>
        </authorList>
    </citation>
    <scope>NUCLEOTIDE SEQUENCE [LARGE SCALE GENOMIC DNA]</scope>
    <source>
        <strain evidence="1 2">OF01-2LB</strain>
    </source>
</reference>
<protein>
    <submittedName>
        <fullName evidence="1">Prepilin-type N-terminal cleavage/methylation domain-containing protein</fullName>
    </submittedName>
</protein>
<gene>
    <name evidence="1" type="ORF">DXA38_00155</name>
</gene>
<dbReference type="Pfam" id="PF07963">
    <property type="entry name" value="N_methyl"/>
    <property type="match status" value="1"/>
</dbReference>
<dbReference type="Proteomes" id="UP000260025">
    <property type="component" value="Unassembled WGS sequence"/>
</dbReference>
<dbReference type="AlphaFoldDB" id="A0A3E2W5Y7"/>
<name>A0A3E2W5Y7_CLOIN</name>
<dbReference type="PROSITE" id="PS00409">
    <property type="entry name" value="PROKAR_NTER_METHYL"/>
    <property type="match status" value="1"/>
</dbReference>
<dbReference type="OrthoDB" id="1653281at2"/>